<dbReference type="AlphaFoldDB" id="A0A9Q1K428"/>
<keyword evidence="2" id="KW-1185">Reference proteome</keyword>
<dbReference type="SUPFAM" id="SSF56219">
    <property type="entry name" value="DNase I-like"/>
    <property type="match status" value="1"/>
</dbReference>
<evidence type="ECO:0008006" key="3">
    <source>
        <dbReference type="Google" id="ProtNLM"/>
    </source>
</evidence>
<organism evidence="1 2">
    <name type="scientific">Carnegiea gigantea</name>
    <dbReference type="NCBI Taxonomy" id="171969"/>
    <lineage>
        <taxon>Eukaryota</taxon>
        <taxon>Viridiplantae</taxon>
        <taxon>Streptophyta</taxon>
        <taxon>Embryophyta</taxon>
        <taxon>Tracheophyta</taxon>
        <taxon>Spermatophyta</taxon>
        <taxon>Magnoliopsida</taxon>
        <taxon>eudicotyledons</taxon>
        <taxon>Gunneridae</taxon>
        <taxon>Pentapetalae</taxon>
        <taxon>Caryophyllales</taxon>
        <taxon>Cactineae</taxon>
        <taxon>Cactaceae</taxon>
        <taxon>Cactoideae</taxon>
        <taxon>Echinocereeae</taxon>
        <taxon>Carnegiea</taxon>
    </lineage>
</organism>
<dbReference type="Gene3D" id="3.60.10.10">
    <property type="entry name" value="Endonuclease/exonuclease/phosphatase"/>
    <property type="match status" value="1"/>
</dbReference>
<dbReference type="OrthoDB" id="1112386at2759"/>
<dbReference type="InterPro" id="IPR036691">
    <property type="entry name" value="Endo/exonu/phosph_ase_sf"/>
</dbReference>
<gene>
    <name evidence="1" type="ORF">Cgig2_021440</name>
</gene>
<name>A0A9Q1K428_9CARY</name>
<proteinExistence type="predicted"/>
<sequence length="274" mass="30513">MPATRCTSWSIKLSKFECRGSGLGDHCYKIVDNSSSELSFGVGAYEATRVKQFAFARPFNYGHRFRKRKGGTQPCGFMSAFSVANWIPVSPKPPSKAILMDLSTICVSSTGRLMLRDLKHNAFKSGVCCFSVIAISNAISRQGAACFDPVHAENRAIHYHVVVNTNSKRFISTAIYARAQNRDKDAFWHHLKQLNESINPPWCIIGDFNELLQLSDKVGGATMTIARTQRLNDFLDHTRGIDAHVQGRSQHIHLGGALILNISIHGHSIRKRIM</sequence>
<comment type="caution">
    <text evidence="1">The sequence shown here is derived from an EMBL/GenBank/DDBJ whole genome shotgun (WGS) entry which is preliminary data.</text>
</comment>
<dbReference type="Proteomes" id="UP001153076">
    <property type="component" value="Unassembled WGS sequence"/>
</dbReference>
<dbReference type="EMBL" id="JAKOGI010000345">
    <property type="protein sequence ID" value="KAJ8436403.1"/>
    <property type="molecule type" value="Genomic_DNA"/>
</dbReference>
<accession>A0A9Q1K428</accession>
<evidence type="ECO:0000313" key="2">
    <source>
        <dbReference type="Proteomes" id="UP001153076"/>
    </source>
</evidence>
<evidence type="ECO:0000313" key="1">
    <source>
        <dbReference type="EMBL" id="KAJ8436403.1"/>
    </source>
</evidence>
<reference evidence="1" key="1">
    <citation type="submission" date="2022-04" db="EMBL/GenBank/DDBJ databases">
        <title>Carnegiea gigantea Genome sequencing and assembly v2.</title>
        <authorList>
            <person name="Copetti D."/>
            <person name="Sanderson M.J."/>
            <person name="Burquez A."/>
            <person name="Wojciechowski M.F."/>
        </authorList>
    </citation>
    <scope>NUCLEOTIDE SEQUENCE</scope>
    <source>
        <strain evidence="1">SGP5-SGP5p</strain>
        <tissue evidence="1">Aerial part</tissue>
    </source>
</reference>
<protein>
    <recommendedName>
        <fullName evidence="3">Endonuclease/exonuclease/phosphatase domain-containing protein</fullName>
    </recommendedName>
</protein>